<evidence type="ECO:0000313" key="1">
    <source>
        <dbReference type="EMBL" id="KAF8673172.1"/>
    </source>
</evidence>
<dbReference type="AlphaFoldDB" id="A0A835AU23"/>
<comment type="caution">
    <text evidence="1">The sequence shown here is derived from an EMBL/GenBank/DDBJ whole genome shotgun (WGS) entry which is preliminary data.</text>
</comment>
<proteinExistence type="predicted"/>
<reference evidence="1" key="1">
    <citation type="submission" date="2020-07" db="EMBL/GenBank/DDBJ databases">
        <title>Genome sequence and genetic diversity analysis of an under-domesticated orphan crop, white fonio (Digitaria exilis).</title>
        <authorList>
            <person name="Bennetzen J.L."/>
            <person name="Chen S."/>
            <person name="Ma X."/>
            <person name="Wang X."/>
            <person name="Yssel A.E.J."/>
            <person name="Chaluvadi S.R."/>
            <person name="Johnson M."/>
            <person name="Gangashetty P."/>
            <person name="Hamidou F."/>
            <person name="Sanogo M.D."/>
            <person name="Zwaenepoel A."/>
            <person name="Wallace J."/>
            <person name="Van De Peer Y."/>
            <person name="Van Deynze A."/>
        </authorList>
    </citation>
    <scope>NUCLEOTIDE SEQUENCE</scope>
    <source>
        <tissue evidence="1">Leaves</tissue>
    </source>
</reference>
<name>A0A835AU23_9POAL</name>
<sequence>MAETISSAVAELASQRWSVTTQQTTAAVAEQAQARRTEVQAALARRAQEDMSSLGWSLALPLHV</sequence>
<keyword evidence="2" id="KW-1185">Reference proteome</keyword>
<evidence type="ECO:0000313" key="2">
    <source>
        <dbReference type="Proteomes" id="UP000636709"/>
    </source>
</evidence>
<protein>
    <submittedName>
        <fullName evidence="1">Uncharacterized protein</fullName>
    </submittedName>
</protein>
<accession>A0A835AU23</accession>
<gene>
    <name evidence="1" type="ORF">HU200_048720</name>
</gene>
<dbReference type="Proteomes" id="UP000636709">
    <property type="component" value="Unassembled WGS sequence"/>
</dbReference>
<dbReference type="EMBL" id="JACEFO010002208">
    <property type="protein sequence ID" value="KAF8673172.1"/>
    <property type="molecule type" value="Genomic_DNA"/>
</dbReference>
<organism evidence="1 2">
    <name type="scientific">Digitaria exilis</name>
    <dbReference type="NCBI Taxonomy" id="1010633"/>
    <lineage>
        <taxon>Eukaryota</taxon>
        <taxon>Viridiplantae</taxon>
        <taxon>Streptophyta</taxon>
        <taxon>Embryophyta</taxon>
        <taxon>Tracheophyta</taxon>
        <taxon>Spermatophyta</taxon>
        <taxon>Magnoliopsida</taxon>
        <taxon>Liliopsida</taxon>
        <taxon>Poales</taxon>
        <taxon>Poaceae</taxon>
        <taxon>PACMAD clade</taxon>
        <taxon>Panicoideae</taxon>
        <taxon>Panicodae</taxon>
        <taxon>Paniceae</taxon>
        <taxon>Anthephorinae</taxon>
        <taxon>Digitaria</taxon>
    </lineage>
</organism>